<evidence type="ECO:0000313" key="2">
    <source>
        <dbReference type="EMBL" id="KAG6781895.1"/>
    </source>
</evidence>
<dbReference type="PANTHER" id="PTHR38386:SF6">
    <property type="entry name" value="OS05G0426900 PROTEIN"/>
    <property type="match status" value="1"/>
</dbReference>
<reference evidence="2" key="1">
    <citation type="journal article" date="2020" name="bioRxiv">
        <title>Hybrid origin of Populus tomentosa Carr. identified through genome sequencing and phylogenomic analysis.</title>
        <authorList>
            <person name="An X."/>
            <person name="Gao K."/>
            <person name="Chen Z."/>
            <person name="Li J."/>
            <person name="Yang X."/>
            <person name="Yang X."/>
            <person name="Zhou J."/>
            <person name="Guo T."/>
            <person name="Zhao T."/>
            <person name="Huang S."/>
            <person name="Miao D."/>
            <person name="Khan W.U."/>
            <person name="Rao P."/>
            <person name="Ye M."/>
            <person name="Lei B."/>
            <person name="Liao W."/>
            <person name="Wang J."/>
            <person name="Ji L."/>
            <person name="Li Y."/>
            <person name="Guo B."/>
            <person name="Mustafa N.S."/>
            <person name="Li S."/>
            <person name="Yun Q."/>
            <person name="Keller S.R."/>
            <person name="Mao J."/>
            <person name="Zhang R."/>
            <person name="Strauss S.H."/>
        </authorList>
    </citation>
    <scope>NUCLEOTIDE SEQUENCE</scope>
    <source>
        <strain evidence="2">GM15</strain>
        <tissue evidence="2">Leaf</tissue>
    </source>
</reference>
<organism evidence="2 3">
    <name type="scientific">Populus tomentosa</name>
    <name type="common">Chinese white poplar</name>
    <dbReference type="NCBI Taxonomy" id="118781"/>
    <lineage>
        <taxon>Eukaryota</taxon>
        <taxon>Viridiplantae</taxon>
        <taxon>Streptophyta</taxon>
        <taxon>Embryophyta</taxon>
        <taxon>Tracheophyta</taxon>
        <taxon>Spermatophyta</taxon>
        <taxon>Magnoliopsida</taxon>
        <taxon>eudicotyledons</taxon>
        <taxon>Gunneridae</taxon>
        <taxon>Pentapetalae</taxon>
        <taxon>rosids</taxon>
        <taxon>fabids</taxon>
        <taxon>Malpighiales</taxon>
        <taxon>Salicaceae</taxon>
        <taxon>Saliceae</taxon>
        <taxon>Populus</taxon>
    </lineage>
</organism>
<gene>
    <name evidence="2" type="ORF">POTOM_011280</name>
</gene>
<name>A0A8X8D8K2_POPTO</name>
<keyword evidence="3" id="KW-1185">Reference proteome</keyword>
<dbReference type="AlphaFoldDB" id="A0A8X8D8K2"/>
<feature type="region of interest" description="Disordered" evidence="1">
    <location>
        <begin position="27"/>
        <end position="54"/>
    </location>
</feature>
<protein>
    <submittedName>
        <fullName evidence="2">Uncharacterized protein</fullName>
    </submittedName>
</protein>
<sequence>MNGYSKIKIFGTARSRSMDFSDLSLAFPEPTKSNTEPHETNKIAGDHGNTKKNMVSADTTTQDSLSVLEEDEENNVVEGFGEKLRRSSSVSSSASALQSAVKKAFSVRRSSSVSERYCRIHDQSATLSSPIHDEDGTLDTMESTRSVTKKHGRSGRFLKDALSGTKSIRDDLSVPRSACSVTRSHCSTRFGRKFNHDPDSQQTELVLFRFQTMNVVELDSLCYCKHKVPVRSSNTEDLRFRYGFCGCG</sequence>
<dbReference type="Proteomes" id="UP000886885">
    <property type="component" value="Chromosome 3A"/>
</dbReference>
<evidence type="ECO:0000313" key="3">
    <source>
        <dbReference type="Proteomes" id="UP000886885"/>
    </source>
</evidence>
<dbReference type="PANTHER" id="PTHR38386">
    <property type="entry name" value="OS05G0426900 PROTEIN"/>
    <property type="match status" value="1"/>
</dbReference>
<comment type="caution">
    <text evidence="2">The sequence shown here is derived from an EMBL/GenBank/DDBJ whole genome shotgun (WGS) entry which is preliminary data.</text>
</comment>
<evidence type="ECO:0000256" key="1">
    <source>
        <dbReference type="SAM" id="MobiDB-lite"/>
    </source>
</evidence>
<dbReference type="EMBL" id="JAAWWB010000005">
    <property type="protein sequence ID" value="KAG6781895.1"/>
    <property type="molecule type" value="Genomic_DNA"/>
</dbReference>
<proteinExistence type="predicted"/>
<dbReference type="OrthoDB" id="1931397at2759"/>
<accession>A0A8X8D8K2</accession>
<feature type="compositionally biased region" description="Basic and acidic residues" evidence="1">
    <location>
        <begin position="35"/>
        <end position="49"/>
    </location>
</feature>